<dbReference type="InterPro" id="IPR001623">
    <property type="entry name" value="DnaJ_domain"/>
</dbReference>
<gene>
    <name evidence="3" type="ORF">FA13DRAFT_1754668</name>
</gene>
<dbReference type="EMBL" id="QPFP01000017">
    <property type="protein sequence ID" value="TEB31867.1"/>
    <property type="molecule type" value="Genomic_DNA"/>
</dbReference>
<evidence type="ECO:0000313" key="3">
    <source>
        <dbReference type="EMBL" id="TEB31867.1"/>
    </source>
</evidence>
<feature type="domain" description="J" evidence="2">
    <location>
        <begin position="20"/>
        <end position="82"/>
    </location>
</feature>
<dbReference type="Pfam" id="PF00226">
    <property type="entry name" value="DnaJ"/>
    <property type="match status" value="1"/>
</dbReference>
<dbReference type="STRING" id="71717.A0A4Y7TCF6"/>
<dbReference type="OrthoDB" id="10248838at2759"/>
<dbReference type="Pfam" id="PF11875">
    <property type="entry name" value="DnaJ-like_C11_C"/>
    <property type="match status" value="1"/>
</dbReference>
<dbReference type="PROSITE" id="PS50076">
    <property type="entry name" value="DNAJ_2"/>
    <property type="match status" value="1"/>
</dbReference>
<dbReference type="InterPro" id="IPR036869">
    <property type="entry name" value="J_dom_sf"/>
</dbReference>
<protein>
    <recommendedName>
        <fullName evidence="2">J domain-containing protein</fullName>
    </recommendedName>
</protein>
<dbReference type="Gene3D" id="1.10.287.110">
    <property type="entry name" value="DnaJ domain"/>
    <property type="match status" value="1"/>
</dbReference>
<dbReference type="PANTHER" id="PTHR44157:SF1">
    <property type="entry name" value="DNAJ HOMOLOG SUBFAMILY C MEMBER 11"/>
    <property type="match status" value="1"/>
</dbReference>
<dbReference type="InterPro" id="IPR024586">
    <property type="entry name" value="DnaJ-like_C11_C"/>
</dbReference>
<dbReference type="SMART" id="SM00271">
    <property type="entry name" value="DnaJ"/>
    <property type="match status" value="1"/>
</dbReference>
<dbReference type="Pfam" id="PF22774">
    <property type="entry name" value="DNAJC11_beta-barrel"/>
    <property type="match status" value="1"/>
</dbReference>
<keyword evidence="1" id="KW-0143">Chaperone</keyword>
<dbReference type="Proteomes" id="UP000298030">
    <property type="component" value="Unassembled WGS sequence"/>
</dbReference>
<dbReference type="PANTHER" id="PTHR44157">
    <property type="entry name" value="DNAJ HOMOLOG SUBFAMILY C MEMBER 11"/>
    <property type="match status" value="1"/>
</dbReference>
<name>A0A4Y7TCF6_COPMI</name>
<dbReference type="InterPro" id="IPR055225">
    <property type="entry name" value="DNAJC11-like_beta-barrel"/>
</dbReference>
<accession>A0A4Y7TCF6</accession>
<evidence type="ECO:0000313" key="4">
    <source>
        <dbReference type="Proteomes" id="UP000298030"/>
    </source>
</evidence>
<dbReference type="AlphaFoldDB" id="A0A4Y7TCF6"/>
<reference evidence="3 4" key="1">
    <citation type="journal article" date="2019" name="Nat. Ecol. Evol.">
        <title>Megaphylogeny resolves global patterns of mushroom evolution.</title>
        <authorList>
            <person name="Varga T."/>
            <person name="Krizsan K."/>
            <person name="Foldi C."/>
            <person name="Dima B."/>
            <person name="Sanchez-Garcia M."/>
            <person name="Sanchez-Ramirez S."/>
            <person name="Szollosi G.J."/>
            <person name="Szarkandi J.G."/>
            <person name="Papp V."/>
            <person name="Albert L."/>
            <person name="Andreopoulos W."/>
            <person name="Angelini C."/>
            <person name="Antonin V."/>
            <person name="Barry K.W."/>
            <person name="Bougher N.L."/>
            <person name="Buchanan P."/>
            <person name="Buyck B."/>
            <person name="Bense V."/>
            <person name="Catcheside P."/>
            <person name="Chovatia M."/>
            <person name="Cooper J."/>
            <person name="Damon W."/>
            <person name="Desjardin D."/>
            <person name="Finy P."/>
            <person name="Geml J."/>
            <person name="Haridas S."/>
            <person name="Hughes K."/>
            <person name="Justo A."/>
            <person name="Karasinski D."/>
            <person name="Kautmanova I."/>
            <person name="Kiss B."/>
            <person name="Kocsube S."/>
            <person name="Kotiranta H."/>
            <person name="LaButti K.M."/>
            <person name="Lechner B.E."/>
            <person name="Liimatainen K."/>
            <person name="Lipzen A."/>
            <person name="Lukacs Z."/>
            <person name="Mihaltcheva S."/>
            <person name="Morgado L.N."/>
            <person name="Niskanen T."/>
            <person name="Noordeloos M.E."/>
            <person name="Ohm R.A."/>
            <person name="Ortiz-Santana B."/>
            <person name="Ovrebo C."/>
            <person name="Racz N."/>
            <person name="Riley R."/>
            <person name="Savchenko A."/>
            <person name="Shiryaev A."/>
            <person name="Soop K."/>
            <person name="Spirin V."/>
            <person name="Szebenyi C."/>
            <person name="Tomsovsky M."/>
            <person name="Tulloss R.E."/>
            <person name="Uehling J."/>
            <person name="Grigoriev I.V."/>
            <person name="Vagvolgyi C."/>
            <person name="Papp T."/>
            <person name="Martin F.M."/>
            <person name="Miettinen O."/>
            <person name="Hibbett D.S."/>
            <person name="Nagy L.G."/>
        </authorList>
    </citation>
    <scope>NUCLEOTIDE SEQUENCE [LARGE SCALE GENOMIC DNA]</scope>
    <source>
        <strain evidence="3 4">FP101781</strain>
    </source>
</reference>
<evidence type="ECO:0000256" key="1">
    <source>
        <dbReference type="ARBA" id="ARBA00023186"/>
    </source>
</evidence>
<evidence type="ECO:0000259" key="2">
    <source>
        <dbReference type="PROSITE" id="PS50076"/>
    </source>
</evidence>
<keyword evidence="4" id="KW-1185">Reference proteome</keyword>
<comment type="caution">
    <text evidence="3">The sequence shown here is derived from an EMBL/GenBank/DDBJ whole genome shotgun (WGS) entry which is preliminary data.</text>
</comment>
<dbReference type="GO" id="GO:0005739">
    <property type="term" value="C:mitochondrion"/>
    <property type="evidence" value="ECO:0007669"/>
    <property type="project" value="GOC"/>
</dbReference>
<dbReference type="GO" id="GO:0042407">
    <property type="term" value="P:cristae formation"/>
    <property type="evidence" value="ECO:0007669"/>
    <property type="project" value="TreeGrafter"/>
</dbReference>
<dbReference type="CDD" id="cd06257">
    <property type="entry name" value="DnaJ"/>
    <property type="match status" value="1"/>
</dbReference>
<dbReference type="PRINTS" id="PR00625">
    <property type="entry name" value="JDOMAIN"/>
</dbReference>
<sequence>MWFWNDDAGQDAGAEAKDIDLYAVLNVNKAASQTEINERYRALSLLFHPDKQQSPERKEAAEDEYLKVQKAYQGPQVYDELGIEGVNIKWPEELRLLDKQRIQDKLKDFKRKGGLASFELDPPLTAHLSTIVDGSWVFRSADTTYPIDRKPMGTGLVRRLRTMRIMTDEFKHTVSRRINSKTSVTVHSTHLTQPTGHGFTNYNGTIRHQFSPRFTGKAPFLTTLGGKYTDEYNTFDAHIATSPITLHQPIAFCRISRRLFQGAPQTGEVALNITHYVSPPSTTDEIAEAMKHGIPSESGFRQVAFDNAFGVTFSGILPNLFGEIGMTVVELSTRFKLNVELGLLKSLINIGFSWVGEEKQVHFETVLSKDAVMAKFDILAWRQQYTLPIILSTPDSEHNPTVALCAFILPSIASVLSYQFIILPRRRARRIEQIRAARRALEEDSSARRKRDAVVDLLKDVANKYTSLEKSKGGLVIQEALYGVTDEKDGAQDLAIDVTTPMQALVRNSHLYIPGGKSKANLQGFSDPAPFNAKSLRIRYLFRDRSHYAEIPDYVPVVLPLSGESI</sequence>
<dbReference type="InterPro" id="IPR052243">
    <property type="entry name" value="Mito_inner_membrane_organizer"/>
</dbReference>
<dbReference type="SUPFAM" id="SSF46565">
    <property type="entry name" value="Chaperone J-domain"/>
    <property type="match status" value="1"/>
</dbReference>
<organism evidence="3 4">
    <name type="scientific">Coprinellus micaceus</name>
    <name type="common">Glistening ink-cap mushroom</name>
    <name type="synonym">Coprinus micaceus</name>
    <dbReference type="NCBI Taxonomy" id="71717"/>
    <lineage>
        <taxon>Eukaryota</taxon>
        <taxon>Fungi</taxon>
        <taxon>Dikarya</taxon>
        <taxon>Basidiomycota</taxon>
        <taxon>Agaricomycotina</taxon>
        <taxon>Agaricomycetes</taxon>
        <taxon>Agaricomycetidae</taxon>
        <taxon>Agaricales</taxon>
        <taxon>Agaricineae</taxon>
        <taxon>Psathyrellaceae</taxon>
        <taxon>Coprinellus</taxon>
    </lineage>
</organism>
<proteinExistence type="predicted"/>